<organism evidence="2 3">
    <name type="scientific">Erpetoichthys calabaricus</name>
    <name type="common">Rope fish</name>
    <name type="synonym">Calamoichthys calabaricus</name>
    <dbReference type="NCBI Taxonomy" id="27687"/>
    <lineage>
        <taxon>Eukaryota</taxon>
        <taxon>Metazoa</taxon>
        <taxon>Chordata</taxon>
        <taxon>Craniata</taxon>
        <taxon>Vertebrata</taxon>
        <taxon>Euteleostomi</taxon>
        <taxon>Actinopterygii</taxon>
        <taxon>Polypteriformes</taxon>
        <taxon>Polypteridae</taxon>
        <taxon>Erpetoichthys</taxon>
    </lineage>
</organism>
<reference evidence="2" key="3">
    <citation type="submission" date="2025-09" db="UniProtKB">
        <authorList>
            <consortium name="Ensembl"/>
        </authorList>
    </citation>
    <scope>IDENTIFICATION</scope>
</reference>
<evidence type="ECO:0000313" key="3">
    <source>
        <dbReference type="Proteomes" id="UP000694620"/>
    </source>
</evidence>
<dbReference type="Ensembl" id="ENSECRT00000012176.1">
    <property type="protein sequence ID" value="ENSECRP00000011980.1"/>
    <property type="gene ID" value="ENSECRG00000007991.1"/>
</dbReference>
<feature type="domain" description="Ig-like" evidence="1">
    <location>
        <begin position="459"/>
        <end position="549"/>
    </location>
</feature>
<feature type="domain" description="Ig-like" evidence="1">
    <location>
        <begin position="210"/>
        <end position="262"/>
    </location>
</feature>
<protein>
    <recommendedName>
        <fullName evidence="1">Ig-like domain-containing protein</fullName>
    </recommendedName>
</protein>
<dbReference type="SMART" id="SM00406">
    <property type="entry name" value="IGv"/>
    <property type="match status" value="4"/>
</dbReference>
<feature type="domain" description="Ig-like" evidence="1">
    <location>
        <begin position="5"/>
        <end position="76"/>
    </location>
</feature>
<dbReference type="SMART" id="SM00409">
    <property type="entry name" value="IG"/>
    <property type="match status" value="6"/>
</dbReference>
<keyword evidence="3" id="KW-1185">Reference proteome</keyword>
<dbReference type="PANTHER" id="PTHR47633">
    <property type="entry name" value="IMMUNOGLOBULIN"/>
    <property type="match status" value="1"/>
</dbReference>
<dbReference type="PROSITE" id="PS50835">
    <property type="entry name" value="IG_LIKE"/>
    <property type="match status" value="6"/>
</dbReference>
<evidence type="ECO:0000313" key="2">
    <source>
        <dbReference type="Ensembl" id="ENSECRP00000011980.1"/>
    </source>
</evidence>
<dbReference type="CDD" id="cd00096">
    <property type="entry name" value="Ig"/>
    <property type="match status" value="3"/>
</dbReference>
<dbReference type="Proteomes" id="UP000694620">
    <property type="component" value="Chromosome 8"/>
</dbReference>
<accession>A0A8C4S423</accession>
<reference evidence="2" key="2">
    <citation type="submission" date="2025-08" db="UniProtKB">
        <authorList>
            <consortium name="Ensembl"/>
        </authorList>
    </citation>
    <scope>IDENTIFICATION</scope>
</reference>
<dbReference type="InterPro" id="IPR003598">
    <property type="entry name" value="Ig_sub2"/>
</dbReference>
<dbReference type="Pfam" id="PF07679">
    <property type="entry name" value="I-set"/>
    <property type="match status" value="6"/>
</dbReference>
<dbReference type="GeneTree" id="ENSGT01110000267173"/>
<dbReference type="InterPro" id="IPR013783">
    <property type="entry name" value="Ig-like_fold"/>
</dbReference>
<feature type="domain" description="Ig-like" evidence="1">
    <location>
        <begin position="273"/>
        <end position="356"/>
    </location>
</feature>
<name>A0A8C4S423_ERPCA</name>
<dbReference type="InterPro" id="IPR036179">
    <property type="entry name" value="Ig-like_dom_sf"/>
</dbReference>
<feature type="domain" description="Ig-like" evidence="1">
    <location>
        <begin position="367"/>
        <end position="455"/>
    </location>
</feature>
<dbReference type="InterPro" id="IPR013106">
    <property type="entry name" value="Ig_V-set"/>
</dbReference>
<dbReference type="InterPro" id="IPR013098">
    <property type="entry name" value="Ig_I-set"/>
</dbReference>
<reference evidence="2" key="1">
    <citation type="submission" date="2021-06" db="EMBL/GenBank/DDBJ databases">
        <authorList>
            <consortium name="Wellcome Sanger Institute Data Sharing"/>
        </authorList>
    </citation>
    <scope>NUCLEOTIDE SEQUENCE [LARGE SCALE GENOMIC DNA]</scope>
</reference>
<evidence type="ECO:0000259" key="1">
    <source>
        <dbReference type="PROSITE" id="PS50835"/>
    </source>
</evidence>
<dbReference type="Gene3D" id="2.60.40.10">
    <property type="entry name" value="Immunoglobulins"/>
    <property type="match status" value="6"/>
</dbReference>
<dbReference type="AlphaFoldDB" id="A0A8C4S423"/>
<dbReference type="SMART" id="SM00408">
    <property type="entry name" value="IGc2"/>
    <property type="match status" value="6"/>
</dbReference>
<dbReference type="InterPro" id="IPR007110">
    <property type="entry name" value="Ig-like_dom"/>
</dbReference>
<proteinExistence type="predicted"/>
<feature type="domain" description="Ig-like" evidence="1">
    <location>
        <begin position="92"/>
        <end position="180"/>
    </location>
</feature>
<dbReference type="FunFam" id="2.60.40.10:FF:000022">
    <property type="entry name" value="Cardiac titin"/>
    <property type="match status" value="6"/>
</dbReference>
<dbReference type="InterPro" id="IPR003599">
    <property type="entry name" value="Ig_sub"/>
</dbReference>
<dbReference type="SUPFAM" id="SSF48726">
    <property type="entry name" value="Immunoglobulin"/>
    <property type="match status" value="6"/>
</dbReference>
<sequence>ASAEPAEITEKFKAMSVTAGDPISLECTVVGTPELKVRWFKDNKELFPSRQYKISFVNNVASLKIQSAHKDDMGEYCFEVGNDIGSSTLIPPSFIKKLADVQQVLGSFVRMECKISGSLPIHVDWYKDGSNVSGISKCHTAYHDNTVSLEIHDIEVDDGGTYTCKLANTAGTSDCSGILTVKGQLILLSNHVDLSLFLNESTFKGTSPFTVKWLKDDREIITGPTCFVGLEGSSCYLDLSSVDVSDSGVYTCQVSNDAGTISCVTQLFVKEPPKFVKKLEPSNVVKCSNAAHFECKVSGSPEIRISWFKKDTKLSEDVRHRMTFVDSVAVLEIENTSVEDSGDYICEAQNEAGTLSCSTALIVKEPPVFVKIPEPVEGMRGKDLSLECELSGSPPFQITWYKDKRQIKDSRKYKVTHEGYSATLHILNLEASDMGEYVCTAANNVGSDTCTGVVKLKEPPVFVKKLTNMTTVVGEEVTLTATIKGSQPISVSWVKDKEDVIRDSENTKISFENNVVTLKISNAEPVNSGKYVCQIKNDAGMQECMATLSVLGQCRDVFAGLSSSAVLHCSCVSYSNHPLYSALLYRTRSHRRKTSPCKCDGRRRSLVRVHCCRHAGAESEMV</sequence>